<dbReference type="AlphaFoldDB" id="A0A176T9V4"/>
<dbReference type="OrthoDB" id="1366850at2"/>
<sequence length="94" mass="11394">MDIDEFMNNKSETKYEVNIGNALLRILEISNRNQVFIQNIFERQLEIKSLLKGKTESDFDEYFRDKVFEMEKDIYEISKTDYHKLLYQVLDTKE</sequence>
<protein>
    <submittedName>
        <fullName evidence="1">Uncharacterized protein</fullName>
    </submittedName>
</protein>
<proteinExistence type="predicted"/>
<dbReference type="Proteomes" id="UP000076923">
    <property type="component" value="Unassembled WGS sequence"/>
</dbReference>
<accession>A0A176T9V4</accession>
<gene>
    <name evidence="1" type="ORF">LPB303_11740</name>
</gene>
<name>A0A176T9V4_9FLAO</name>
<dbReference type="EMBL" id="LVWE01000044">
    <property type="protein sequence ID" value="OAD44599.1"/>
    <property type="molecule type" value="Genomic_DNA"/>
</dbReference>
<dbReference type="RefSeq" id="WP_068450408.1">
    <property type="nucleotide sequence ID" value="NZ_CP150660.1"/>
</dbReference>
<comment type="caution">
    <text evidence="1">The sequence shown here is derived from an EMBL/GenBank/DDBJ whole genome shotgun (WGS) entry which is preliminary data.</text>
</comment>
<keyword evidence="2" id="KW-1185">Reference proteome</keyword>
<evidence type="ECO:0000313" key="1">
    <source>
        <dbReference type="EMBL" id="OAD44599.1"/>
    </source>
</evidence>
<organism evidence="1 2">
    <name type="scientific">Polaribacter atrinae</name>
    <dbReference type="NCBI Taxonomy" id="1333662"/>
    <lineage>
        <taxon>Bacteria</taxon>
        <taxon>Pseudomonadati</taxon>
        <taxon>Bacteroidota</taxon>
        <taxon>Flavobacteriia</taxon>
        <taxon>Flavobacteriales</taxon>
        <taxon>Flavobacteriaceae</taxon>
    </lineage>
</organism>
<evidence type="ECO:0000313" key="2">
    <source>
        <dbReference type="Proteomes" id="UP000076923"/>
    </source>
</evidence>
<reference evidence="1" key="1">
    <citation type="submission" date="2016-02" db="EMBL/GenBank/DDBJ databases">
        <title>Draft genome sequence of Polaribacter atrinae KACC17473.</title>
        <authorList>
            <person name="Shin S.-K."/>
            <person name="Yi H."/>
        </authorList>
    </citation>
    <scope>NUCLEOTIDE SEQUENCE [LARGE SCALE GENOMIC DNA]</scope>
    <source>
        <strain evidence="1">KACC 17473</strain>
    </source>
</reference>